<dbReference type="Pfam" id="PF05726">
    <property type="entry name" value="Pirin_C"/>
    <property type="match status" value="1"/>
</dbReference>
<evidence type="ECO:0000259" key="4">
    <source>
        <dbReference type="Pfam" id="PF02678"/>
    </source>
</evidence>
<protein>
    <submittedName>
        <fullName evidence="6">Redox-sensitive bicupin YhaK (Pirin superfamily)</fullName>
    </submittedName>
</protein>
<feature type="region of interest" description="Disordered" evidence="3">
    <location>
        <begin position="286"/>
        <end position="316"/>
    </location>
</feature>
<evidence type="ECO:0000256" key="2">
    <source>
        <dbReference type="RuleBase" id="RU003457"/>
    </source>
</evidence>
<evidence type="ECO:0000313" key="6">
    <source>
        <dbReference type="EMBL" id="MCP1726609.1"/>
    </source>
</evidence>
<keyword evidence="7" id="KW-1185">Reference proteome</keyword>
<dbReference type="PANTHER" id="PTHR13903:SF8">
    <property type="entry name" value="PIRIN"/>
    <property type="match status" value="1"/>
</dbReference>
<dbReference type="InterPro" id="IPR014710">
    <property type="entry name" value="RmlC-like_jellyroll"/>
</dbReference>
<dbReference type="EMBL" id="JALJYF010000001">
    <property type="protein sequence ID" value="MCP1726609.1"/>
    <property type="molecule type" value="Genomic_DNA"/>
</dbReference>
<evidence type="ECO:0000259" key="5">
    <source>
        <dbReference type="Pfam" id="PF05726"/>
    </source>
</evidence>
<comment type="similarity">
    <text evidence="1 2">Belongs to the pirin family.</text>
</comment>
<feature type="region of interest" description="Disordered" evidence="3">
    <location>
        <begin position="1"/>
        <end position="23"/>
    </location>
</feature>
<dbReference type="Proteomes" id="UP001523550">
    <property type="component" value="Unassembled WGS sequence"/>
</dbReference>
<comment type="caution">
    <text evidence="6">The sequence shown here is derived from an EMBL/GenBank/DDBJ whole genome shotgun (WGS) entry which is preliminary data.</text>
</comment>
<dbReference type="PIRSF" id="PIRSF006232">
    <property type="entry name" value="Pirin"/>
    <property type="match status" value="1"/>
</dbReference>
<feature type="compositionally biased region" description="Basic and acidic residues" evidence="3">
    <location>
        <begin position="1"/>
        <end position="12"/>
    </location>
</feature>
<sequence>MSTQDENREAADPKGPNGDTAPCVRRLAARESDVGGIPVARALPSRKQRRIGAWCFLDHAGPAHFEPGSDGMQVGPHPHTSLQTFTWMIAGELIHRDSLGYEQRIRPGQVNLMTAGWGISHTEASPDGEEQLHAAQLWIALPHDKRHMAPRFDHYPDLPRLSRDHLDLTLLLGEFEGEQAPTLHYSPLMGLDMAWSEAATTELALRTDFEYGILPLEGSLNIDEETFQANELAYLGQGRDRLSLSTGAPGRALLIGGEPMDANITMWWNFVGHSREEVAQAQDDWEAGDARFGEIPKPNRPRMTAPPIPWKRSGHE</sequence>
<proteinExistence type="inferred from homology"/>
<evidence type="ECO:0000256" key="3">
    <source>
        <dbReference type="SAM" id="MobiDB-lite"/>
    </source>
</evidence>
<reference evidence="6 7" key="1">
    <citation type="submission" date="2022-03" db="EMBL/GenBank/DDBJ databases">
        <title>Genomic Encyclopedia of Type Strains, Phase III (KMG-III): the genomes of soil and plant-associated and newly described type strains.</title>
        <authorList>
            <person name="Whitman W."/>
        </authorList>
    </citation>
    <scope>NUCLEOTIDE SEQUENCE [LARGE SCALE GENOMIC DNA]</scope>
    <source>
        <strain evidence="6 7">BSker1</strain>
    </source>
</reference>
<dbReference type="RefSeq" id="WP_253445171.1">
    <property type="nucleotide sequence ID" value="NZ_JALJYF010000001.1"/>
</dbReference>
<dbReference type="PANTHER" id="PTHR13903">
    <property type="entry name" value="PIRIN-RELATED"/>
    <property type="match status" value="1"/>
</dbReference>
<dbReference type="InterPro" id="IPR012093">
    <property type="entry name" value="Pirin"/>
</dbReference>
<dbReference type="Pfam" id="PF02678">
    <property type="entry name" value="Pirin"/>
    <property type="match status" value="1"/>
</dbReference>
<gene>
    <name evidence="6" type="ORF">J2T60_000574</name>
</gene>
<dbReference type="CDD" id="cd02247">
    <property type="entry name" value="cupin_pirin_C"/>
    <property type="match status" value="1"/>
</dbReference>
<feature type="domain" description="Pirin C-terminal" evidence="5">
    <location>
        <begin position="191"/>
        <end position="288"/>
    </location>
</feature>
<evidence type="ECO:0000256" key="1">
    <source>
        <dbReference type="ARBA" id="ARBA00008416"/>
    </source>
</evidence>
<dbReference type="CDD" id="cd02909">
    <property type="entry name" value="cupin_pirin_N"/>
    <property type="match status" value="1"/>
</dbReference>
<organism evidence="6 7">
    <name type="scientific">Natronospira proteinivora</name>
    <dbReference type="NCBI Taxonomy" id="1807133"/>
    <lineage>
        <taxon>Bacteria</taxon>
        <taxon>Pseudomonadati</taxon>
        <taxon>Pseudomonadota</taxon>
        <taxon>Gammaproteobacteria</taxon>
        <taxon>Natronospirales</taxon>
        <taxon>Natronospiraceae</taxon>
        <taxon>Natronospira</taxon>
    </lineage>
</organism>
<name>A0ABT1G5P1_9GAMM</name>
<accession>A0ABT1G5P1</accession>
<dbReference type="InterPro" id="IPR003829">
    <property type="entry name" value="Pirin_N_dom"/>
</dbReference>
<dbReference type="InterPro" id="IPR011051">
    <property type="entry name" value="RmlC_Cupin_sf"/>
</dbReference>
<dbReference type="SUPFAM" id="SSF51182">
    <property type="entry name" value="RmlC-like cupins"/>
    <property type="match status" value="1"/>
</dbReference>
<feature type="domain" description="Pirin N-terminal" evidence="4">
    <location>
        <begin position="39"/>
        <end position="139"/>
    </location>
</feature>
<evidence type="ECO:0000313" key="7">
    <source>
        <dbReference type="Proteomes" id="UP001523550"/>
    </source>
</evidence>
<dbReference type="InterPro" id="IPR008778">
    <property type="entry name" value="Pirin_C_dom"/>
</dbReference>
<dbReference type="Gene3D" id="2.60.120.10">
    <property type="entry name" value="Jelly Rolls"/>
    <property type="match status" value="2"/>
</dbReference>